<accession>A0AA39RH72</accession>
<comment type="caution">
    <text evidence="2">The sequence shown here is derived from an EMBL/GenBank/DDBJ whole genome shotgun (WGS) entry which is preliminary data.</text>
</comment>
<dbReference type="GO" id="GO:0006355">
    <property type="term" value="P:regulation of DNA-templated transcription"/>
    <property type="evidence" value="ECO:0007669"/>
    <property type="project" value="InterPro"/>
</dbReference>
<reference evidence="2" key="2">
    <citation type="submission" date="2023-06" db="EMBL/GenBank/DDBJ databases">
        <authorList>
            <person name="Swenson N.G."/>
            <person name="Wegrzyn J.L."/>
            <person name="Mcevoy S.L."/>
        </authorList>
    </citation>
    <scope>NUCLEOTIDE SEQUENCE</scope>
    <source>
        <strain evidence="2">NS2018</strain>
        <tissue evidence="2">Leaf</tissue>
    </source>
</reference>
<dbReference type="GO" id="GO:0040008">
    <property type="term" value="P:regulation of growth"/>
    <property type="evidence" value="ECO:0007669"/>
    <property type="project" value="InterPro"/>
</dbReference>
<dbReference type="GO" id="GO:0046983">
    <property type="term" value="F:protein dimerization activity"/>
    <property type="evidence" value="ECO:0007669"/>
    <property type="project" value="InterPro"/>
</dbReference>
<dbReference type="EMBL" id="JAUESC010000387">
    <property type="protein sequence ID" value="KAK0573574.1"/>
    <property type="molecule type" value="Genomic_DNA"/>
</dbReference>
<dbReference type="Proteomes" id="UP001168877">
    <property type="component" value="Unassembled WGS sequence"/>
</dbReference>
<dbReference type="PANTHER" id="PTHR46446:SF11">
    <property type="entry name" value="TRANSCRIPTION FACTOR PRE6"/>
    <property type="match status" value="1"/>
</dbReference>
<evidence type="ECO:0000313" key="3">
    <source>
        <dbReference type="Proteomes" id="UP001168877"/>
    </source>
</evidence>
<keyword evidence="1" id="KW-0175">Coiled coil</keyword>
<evidence type="ECO:0000256" key="1">
    <source>
        <dbReference type="SAM" id="Coils"/>
    </source>
</evidence>
<dbReference type="PANTHER" id="PTHR46446">
    <property type="entry name" value="TRANSCRIPTION FACTOR PRE"/>
    <property type="match status" value="1"/>
</dbReference>
<dbReference type="InterPro" id="IPR044293">
    <property type="entry name" value="PRE"/>
</dbReference>
<protein>
    <submittedName>
        <fullName evidence="2">Uncharacterized protein</fullName>
    </submittedName>
</protein>
<sequence length="132" mass="14302">MSALRRGWSDTTPLLDQQHRSLSNSHTKRRPHSVILEMTAAVNDPTPSRSGPVFLGIDVGTGSARAGSLNSSLSLISMIVDTVSASRVLQETCDYIRSLHREVDDLSDRLAELLASIDDTSAEAAIIRSLLM</sequence>
<name>A0AA39RH72_ACESA</name>
<dbReference type="Pfam" id="PF23174">
    <property type="entry name" value="bHLH_ILI"/>
    <property type="match status" value="1"/>
</dbReference>
<reference evidence="2" key="1">
    <citation type="journal article" date="2022" name="Plant J.">
        <title>Strategies of tolerance reflected in two North American maple genomes.</title>
        <authorList>
            <person name="McEvoy S.L."/>
            <person name="Sezen U.U."/>
            <person name="Trouern-Trend A."/>
            <person name="McMahon S.M."/>
            <person name="Schaberg P.G."/>
            <person name="Yang J."/>
            <person name="Wegrzyn J.L."/>
            <person name="Swenson N.G."/>
        </authorList>
    </citation>
    <scope>NUCLEOTIDE SEQUENCE</scope>
    <source>
        <strain evidence="2">NS2018</strain>
    </source>
</reference>
<gene>
    <name evidence="2" type="ORF">LWI29_010062</name>
</gene>
<evidence type="ECO:0000313" key="2">
    <source>
        <dbReference type="EMBL" id="KAK0573574.1"/>
    </source>
</evidence>
<keyword evidence="3" id="KW-1185">Reference proteome</keyword>
<feature type="coiled-coil region" evidence="1">
    <location>
        <begin position="96"/>
        <end position="123"/>
    </location>
</feature>
<organism evidence="2 3">
    <name type="scientific">Acer saccharum</name>
    <name type="common">Sugar maple</name>
    <dbReference type="NCBI Taxonomy" id="4024"/>
    <lineage>
        <taxon>Eukaryota</taxon>
        <taxon>Viridiplantae</taxon>
        <taxon>Streptophyta</taxon>
        <taxon>Embryophyta</taxon>
        <taxon>Tracheophyta</taxon>
        <taxon>Spermatophyta</taxon>
        <taxon>Magnoliopsida</taxon>
        <taxon>eudicotyledons</taxon>
        <taxon>Gunneridae</taxon>
        <taxon>Pentapetalae</taxon>
        <taxon>rosids</taxon>
        <taxon>malvids</taxon>
        <taxon>Sapindales</taxon>
        <taxon>Sapindaceae</taxon>
        <taxon>Hippocastanoideae</taxon>
        <taxon>Acereae</taxon>
        <taxon>Acer</taxon>
    </lineage>
</organism>
<dbReference type="AlphaFoldDB" id="A0AA39RH72"/>
<proteinExistence type="predicted"/>